<keyword evidence="1" id="KW-0202">Cytokine</keyword>
<dbReference type="InterPro" id="IPR001811">
    <property type="entry name" value="Chemokine_IL8-like_dom"/>
</dbReference>
<dbReference type="GO" id="GO:0006955">
    <property type="term" value="P:immune response"/>
    <property type="evidence" value="ECO:0007669"/>
    <property type="project" value="InterPro"/>
</dbReference>
<accession>A0A6P6JIG3</accession>
<keyword evidence="2" id="KW-0732">Signal</keyword>
<dbReference type="Proteomes" id="UP000515129">
    <property type="component" value="Chromosome 26"/>
</dbReference>
<feature type="domain" description="Chemokine interleukin-8-like" evidence="3">
    <location>
        <begin position="30"/>
        <end position="87"/>
    </location>
</feature>
<name>A0A6P6JIG3_CARAU</name>
<dbReference type="AlphaFoldDB" id="A0A6P6JIG3"/>
<feature type="signal peptide" evidence="2">
    <location>
        <begin position="1"/>
        <end position="25"/>
    </location>
</feature>
<proteinExistence type="predicted"/>
<dbReference type="KEGG" id="caua:113044067"/>
<protein>
    <submittedName>
        <fullName evidence="5">C-X-C motif chemokine 10-like</fullName>
    </submittedName>
</protein>
<evidence type="ECO:0000313" key="4">
    <source>
        <dbReference type="Proteomes" id="UP000515129"/>
    </source>
</evidence>
<dbReference type="SUPFAM" id="SSF54117">
    <property type="entry name" value="Interleukin 8-like chemokines"/>
    <property type="match status" value="1"/>
</dbReference>
<dbReference type="InterPro" id="IPR036048">
    <property type="entry name" value="Interleukin_8-like_sf"/>
</dbReference>
<evidence type="ECO:0000313" key="5">
    <source>
        <dbReference type="RefSeq" id="XP_026059445.1"/>
    </source>
</evidence>
<feature type="chain" id="PRO_5027684956" evidence="2">
    <location>
        <begin position="26"/>
        <end position="114"/>
    </location>
</feature>
<evidence type="ECO:0000256" key="1">
    <source>
        <dbReference type="ARBA" id="ARBA00022514"/>
    </source>
</evidence>
<evidence type="ECO:0000259" key="3">
    <source>
        <dbReference type="Pfam" id="PF00048"/>
    </source>
</evidence>
<dbReference type="Pfam" id="PF00048">
    <property type="entry name" value="IL8"/>
    <property type="match status" value="1"/>
</dbReference>
<dbReference type="RefSeq" id="XP_026059445.1">
    <property type="nucleotide sequence ID" value="XM_026203660.1"/>
</dbReference>
<keyword evidence="4" id="KW-1185">Reference proteome</keyword>
<organism evidence="4 5">
    <name type="scientific">Carassius auratus</name>
    <name type="common">Goldfish</name>
    <dbReference type="NCBI Taxonomy" id="7957"/>
    <lineage>
        <taxon>Eukaryota</taxon>
        <taxon>Metazoa</taxon>
        <taxon>Chordata</taxon>
        <taxon>Craniata</taxon>
        <taxon>Vertebrata</taxon>
        <taxon>Euteleostomi</taxon>
        <taxon>Actinopterygii</taxon>
        <taxon>Neopterygii</taxon>
        <taxon>Teleostei</taxon>
        <taxon>Ostariophysi</taxon>
        <taxon>Cypriniformes</taxon>
        <taxon>Cyprinidae</taxon>
        <taxon>Cyprininae</taxon>
        <taxon>Carassius</taxon>
    </lineage>
</organism>
<dbReference type="GO" id="GO:0005615">
    <property type="term" value="C:extracellular space"/>
    <property type="evidence" value="ECO:0007669"/>
    <property type="project" value="UniProtKB-KW"/>
</dbReference>
<sequence length="114" mass="12922">MAFLPRAILLLLSAVVCIQLSGARGEAIDRCWCLNSLNRYVPKEEIEEFSIFPRRSKCEKVEIILTLKPVNNSPEGIQRCLSPETKQGINLQTCWKNKNINNSPTLKISSCFQI</sequence>
<dbReference type="GO" id="GO:0008009">
    <property type="term" value="F:chemokine activity"/>
    <property type="evidence" value="ECO:0007669"/>
    <property type="project" value="InterPro"/>
</dbReference>
<reference evidence="5" key="1">
    <citation type="submission" date="2025-08" db="UniProtKB">
        <authorList>
            <consortium name="RefSeq"/>
        </authorList>
    </citation>
    <scope>IDENTIFICATION</scope>
    <source>
        <strain evidence="5">Wakin</strain>
        <tissue evidence="5">Muscle</tissue>
    </source>
</reference>
<dbReference type="Gene3D" id="2.40.50.40">
    <property type="match status" value="1"/>
</dbReference>
<gene>
    <name evidence="5" type="primary">LOC113044067</name>
</gene>
<evidence type="ECO:0000256" key="2">
    <source>
        <dbReference type="SAM" id="SignalP"/>
    </source>
</evidence>
<dbReference type="OrthoDB" id="8845239at2759"/>
<dbReference type="GeneID" id="113044067"/>